<evidence type="ECO:0000313" key="11">
    <source>
        <dbReference type="EMBL" id="CAH7684834.1"/>
    </source>
</evidence>
<dbReference type="InterPro" id="IPR046530">
    <property type="entry name" value="BIM1-like_dom"/>
</dbReference>
<evidence type="ECO:0000256" key="7">
    <source>
        <dbReference type="ARBA" id="ARBA00023288"/>
    </source>
</evidence>
<sequence>MNHALIICLLGLASFGLISGHFTMDYPPTRGFMEDDEDKFCGGFPTNATGRHPFPISGPAHVALMAHHGSPKISISISFKHNFTSEAEFNGTELISNAPLPHPGNACFEIDLSNITSKMTPKPSNGTLATLEVKYDAGGEALYQCSDLVLVQDAAVTNQSLSSCSAGRGSNGGSGSDAKQNAQNSSANSLWFQPTPTMICLSLILLSLSIL</sequence>
<dbReference type="GO" id="GO:0098552">
    <property type="term" value="C:side of membrane"/>
    <property type="evidence" value="ECO:0007669"/>
    <property type="project" value="UniProtKB-KW"/>
</dbReference>
<evidence type="ECO:0000313" key="10">
    <source>
        <dbReference type="EMBL" id="ALL40913.1"/>
    </source>
</evidence>
<dbReference type="AlphaFoldDB" id="A0A0S1MJ69"/>
<feature type="domain" description="Copper acquisition factor BIM1-like" evidence="9">
    <location>
        <begin position="19"/>
        <end position="166"/>
    </location>
</feature>
<dbReference type="EMBL" id="CALTRL010005689">
    <property type="protein sequence ID" value="CAH7684834.1"/>
    <property type="molecule type" value="Genomic_DNA"/>
</dbReference>
<name>A0A0S1MJ69_PHAPC</name>
<accession>A0A0S1MJ69</accession>
<reference evidence="10" key="1">
    <citation type="submission" date="2015-07" db="EMBL/GenBank/DDBJ databases">
        <title>Elucidating the P. pachyrhizi secretome and potential effectors.</title>
        <authorList>
            <person name="de Carvalho M.C.C.G."/>
            <person name="Nascimento L.C."/>
            <person name="Darben L.M."/>
            <person name="Polizel-Podanosqui A.M."/>
            <person name="Lopes-Caitar V.S."/>
            <person name="Rocha C.S."/>
            <person name="Qi M."/>
            <person name="Carazolle M."/>
            <person name="Kuwahara M.K."/>
            <person name="Pereira G.A.G."/>
            <person name="Abdelnoor R.V."/>
            <person name="Whitham S.A."/>
            <person name="Marcelino-Guimaraes F.C."/>
        </authorList>
    </citation>
    <scope>NUCLEOTIDE SEQUENCE</scope>
</reference>
<dbReference type="PANTHER" id="PTHR34992:SF11">
    <property type="entry name" value="COPPER ACQUISITION FACTOR BIM1-LIKE DOMAIN-CONTAINING PROTEIN"/>
    <property type="match status" value="1"/>
</dbReference>
<proteinExistence type="evidence at transcript level"/>
<keyword evidence="2" id="KW-1003">Cell membrane</keyword>
<gene>
    <name evidence="11" type="ORF">PPACK8108_LOCUS19262</name>
</gene>
<keyword evidence="7" id="KW-0449">Lipoprotein</keyword>
<evidence type="ECO:0000256" key="1">
    <source>
        <dbReference type="ARBA" id="ARBA00004609"/>
    </source>
</evidence>
<comment type="subcellular location">
    <subcellularLocation>
        <location evidence="1">Cell membrane</location>
        <topology evidence="1">Lipid-anchor</topology>
        <topology evidence="1">GPI-anchor</topology>
    </subcellularLocation>
</comment>
<protein>
    <recommendedName>
        <fullName evidence="9">Copper acquisition factor BIM1-like domain-containing protein</fullName>
    </recommendedName>
</protein>
<evidence type="ECO:0000256" key="2">
    <source>
        <dbReference type="ARBA" id="ARBA00022475"/>
    </source>
</evidence>
<feature type="chain" id="PRO_5044546702" description="Copper acquisition factor BIM1-like domain-containing protein" evidence="8">
    <location>
        <begin position="21"/>
        <end position="211"/>
    </location>
</feature>
<reference evidence="11" key="2">
    <citation type="submission" date="2022-06" db="EMBL/GenBank/DDBJ databases">
        <authorList>
            <consortium name="SYNGENTA / RWTH Aachen University"/>
        </authorList>
    </citation>
    <scope>NUCLEOTIDE SEQUENCE</scope>
</reference>
<keyword evidence="12" id="KW-1185">Reference proteome</keyword>
<evidence type="ECO:0000256" key="4">
    <source>
        <dbReference type="ARBA" id="ARBA00022729"/>
    </source>
</evidence>
<feature type="signal peptide" evidence="8">
    <location>
        <begin position="1"/>
        <end position="20"/>
    </location>
</feature>
<evidence type="ECO:0000256" key="3">
    <source>
        <dbReference type="ARBA" id="ARBA00022622"/>
    </source>
</evidence>
<keyword evidence="5" id="KW-0472">Membrane</keyword>
<dbReference type="InterPro" id="IPR046936">
    <property type="entry name" value="BIM1-like"/>
</dbReference>
<dbReference type="CDD" id="cd21176">
    <property type="entry name" value="LPMO_auxiliary-like"/>
    <property type="match status" value="1"/>
</dbReference>
<evidence type="ECO:0000256" key="8">
    <source>
        <dbReference type="SAM" id="SignalP"/>
    </source>
</evidence>
<keyword evidence="4 8" id="KW-0732">Signal</keyword>
<evidence type="ECO:0000259" key="9">
    <source>
        <dbReference type="Pfam" id="PF20238"/>
    </source>
</evidence>
<keyword evidence="6" id="KW-0325">Glycoprotein</keyword>
<organism evidence="10">
    <name type="scientific">Phakopsora pachyrhizi</name>
    <name type="common">Asian soybean rust disease fungus</name>
    <dbReference type="NCBI Taxonomy" id="170000"/>
    <lineage>
        <taxon>Eukaryota</taxon>
        <taxon>Fungi</taxon>
        <taxon>Dikarya</taxon>
        <taxon>Basidiomycota</taxon>
        <taxon>Pucciniomycotina</taxon>
        <taxon>Pucciniomycetes</taxon>
        <taxon>Pucciniales</taxon>
        <taxon>Phakopsoraceae</taxon>
        <taxon>Phakopsora</taxon>
    </lineage>
</organism>
<dbReference type="Pfam" id="PF20238">
    <property type="entry name" value="BIM1-like_dom"/>
    <property type="match status" value="1"/>
</dbReference>
<dbReference type="PANTHER" id="PTHR34992">
    <property type="entry name" value="HYPHAL ANASTAMOSIS-7 PROTEIN"/>
    <property type="match status" value="1"/>
</dbReference>
<evidence type="ECO:0000256" key="6">
    <source>
        <dbReference type="ARBA" id="ARBA00023180"/>
    </source>
</evidence>
<evidence type="ECO:0000256" key="5">
    <source>
        <dbReference type="ARBA" id="ARBA00023136"/>
    </source>
</evidence>
<keyword evidence="3" id="KW-0336">GPI-anchor</keyword>
<evidence type="ECO:0000313" key="12">
    <source>
        <dbReference type="Proteomes" id="UP001153365"/>
    </source>
</evidence>
<dbReference type="EMBL" id="KT246822">
    <property type="protein sequence ID" value="ALL40913.1"/>
    <property type="molecule type" value="mRNA"/>
</dbReference>
<dbReference type="GO" id="GO:0005886">
    <property type="term" value="C:plasma membrane"/>
    <property type="evidence" value="ECO:0007669"/>
    <property type="project" value="UniProtKB-SubCell"/>
</dbReference>
<dbReference type="Proteomes" id="UP001153365">
    <property type="component" value="Unassembled WGS sequence"/>
</dbReference>